<protein>
    <recommendedName>
        <fullName evidence="6">Ribosomal RNA small subunit methyltransferase H</fullName>
        <ecNumber evidence="6">2.1.1.199</ecNumber>
    </recommendedName>
    <alternativeName>
        <fullName evidence="6">16S rRNA m(4)C1402 methyltransferase</fullName>
    </alternativeName>
    <alternativeName>
        <fullName evidence="6">rRNA (cytosine-N(4)-)-methyltransferase RsmH</fullName>
    </alternativeName>
</protein>
<comment type="function">
    <text evidence="6">Specifically methylates the N4 position of cytidine in position 1402 (C1402) of 16S rRNA.</text>
</comment>
<evidence type="ECO:0000256" key="6">
    <source>
        <dbReference type="HAMAP-Rule" id="MF_01007"/>
    </source>
</evidence>
<dbReference type="PANTHER" id="PTHR11265:SF0">
    <property type="entry name" value="12S RRNA N4-METHYLCYTIDINE METHYLTRANSFERASE"/>
    <property type="match status" value="1"/>
</dbReference>
<feature type="binding site" evidence="6">
    <location>
        <position position="53"/>
    </location>
    <ligand>
        <name>S-adenosyl-L-methionine</name>
        <dbReference type="ChEBI" id="CHEBI:59789"/>
    </ligand>
</feature>
<sequence length="313" mass="33565">MSTYHTPVLLAEVLEYLAPRPGGRVVDATLGGGGHARAIAERLAPGGELVGLDQDPDALQAARTAMDDLAGRVGVRLVRANFGDLERALSAEGVGSVDGILLDLGVSSHQLDTAERGFAFRYKGPLDMRMDPAGGAETAAGLLNRLSEEAIARLLFEFGEEPRARRIASEIVRRRAEKPLATTEDLVDAVRGAMPLRTRPGEIHPATRTFQALRIAVNRELEVLEAVLPQAARLLAPGGRLVVIAYHSLEDRIAKQTLAALSGKRIGTDLPDLAPPPEPVLNVLTKKPVVPSAEEVRANPRARSARLRAAERR</sequence>
<evidence type="ECO:0000256" key="2">
    <source>
        <dbReference type="ARBA" id="ARBA00022552"/>
    </source>
</evidence>
<dbReference type="GO" id="GO:0070475">
    <property type="term" value="P:rRNA base methylation"/>
    <property type="evidence" value="ECO:0007669"/>
    <property type="project" value="UniProtKB-UniRule"/>
</dbReference>
<dbReference type="EMBL" id="CADCTO010000324">
    <property type="protein sequence ID" value="CAA9262488.1"/>
    <property type="molecule type" value="Genomic_DNA"/>
</dbReference>
<accession>A0A6J4IY01</accession>
<dbReference type="PIRSF" id="PIRSF004486">
    <property type="entry name" value="MraW"/>
    <property type="match status" value="1"/>
</dbReference>
<feature type="binding site" evidence="6">
    <location>
        <position position="110"/>
    </location>
    <ligand>
        <name>S-adenosyl-L-methionine</name>
        <dbReference type="ChEBI" id="CHEBI:59789"/>
    </ligand>
</feature>
<evidence type="ECO:0000256" key="7">
    <source>
        <dbReference type="SAM" id="MobiDB-lite"/>
    </source>
</evidence>
<keyword evidence="3 6" id="KW-0489">Methyltransferase</keyword>
<evidence type="ECO:0000256" key="5">
    <source>
        <dbReference type="ARBA" id="ARBA00022691"/>
    </source>
</evidence>
<evidence type="ECO:0000256" key="3">
    <source>
        <dbReference type="ARBA" id="ARBA00022603"/>
    </source>
</evidence>
<evidence type="ECO:0000256" key="4">
    <source>
        <dbReference type="ARBA" id="ARBA00022679"/>
    </source>
</evidence>
<feature type="region of interest" description="Disordered" evidence="7">
    <location>
        <begin position="294"/>
        <end position="313"/>
    </location>
</feature>
<keyword evidence="2 6" id="KW-0698">rRNA processing</keyword>
<feature type="binding site" evidence="6">
    <location>
        <begin position="33"/>
        <end position="35"/>
    </location>
    <ligand>
        <name>S-adenosyl-L-methionine</name>
        <dbReference type="ChEBI" id="CHEBI:59789"/>
    </ligand>
</feature>
<keyword evidence="4 6" id="KW-0808">Transferase</keyword>
<dbReference type="SUPFAM" id="SSF81799">
    <property type="entry name" value="Putative methyltransferase TM0872, insert domain"/>
    <property type="match status" value="1"/>
</dbReference>
<organism evidence="8">
    <name type="scientific">uncultured Armatimonadetes bacterium</name>
    <dbReference type="NCBI Taxonomy" id="157466"/>
    <lineage>
        <taxon>Bacteria</taxon>
        <taxon>Bacillati</taxon>
        <taxon>Armatimonadota</taxon>
        <taxon>environmental samples</taxon>
    </lineage>
</organism>
<dbReference type="InterPro" id="IPR023397">
    <property type="entry name" value="SAM-dep_MeTrfase_MraW_recog"/>
</dbReference>
<dbReference type="Pfam" id="PF01795">
    <property type="entry name" value="Methyltransf_5"/>
    <property type="match status" value="1"/>
</dbReference>
<dbReference type="InterPro" id="IPR029063">
    <property type="entry name" value="SAM-dependent_MTases_sf"/>
</dbReference>
<dbReference type="InterPro" id="IPR002903">
    <property type="entry name" value="RsmH"/>
</dbReference>
<comment type="subcellular location">
    <subcellularLocation>
        <location evidence="6">Cytoplasm</location>
    </subcellularLocation>
</comment>
<dbReference type="SUPFAM" id="SSF53335">
    <property type="entry name" value="S-adenosyl-L-methionine-dependent methyltransferases"/>
    <property type="match status" value="1"/>
</dbReference>
<dbReference type="HAMAP" id="MF_01007">
    <property type="entry name" value="16SrRNA_methyltr_H"/>
    <property type="match status" value="1"/>
</dbReference>
<evidence type="ECO:0000256" key="1">
    <source>
        <dbReference type="ARBA" id="ARBA00010396"/>
    </source>
</evidence>
<feature type="binding site" evidence="6">
    <location>
        <position position="103"/>
    </location>
    <ligand>
        <name>S-adenosyl-L-methionine</name>
        <dbReference type="ChEBI" id="CHEBI:59789"/>
    </ligand>
</feature>
<comment type="catalytic activity">
    <reaction evidence="6">
        <text>cytidine(1402) in 16S rRNA + S-adenosyl-L-methionine = N(4)-methylcytidine(1402) in 16S rRNA + S-adenosyl-L-homocysteine + H(+)</text>
        <dbReference type="Rhea" id="RHEA:42928"/>
        <dbReference type="Rhea" id="RHEA-COMP:10286"/>
        <dbReference type="Rhea" id="RHEA-COMP:10287"/>
        <dbReference type="ChEBI" id="CHEBI:15378"/>
        <dbReference type="ChEBI" id="CHEBI:57856"/>
        <dbReference type="ChEBI" id="CHEBI:59789"/>
        <dbReference type="ChEBI" id="CHEBI:74506"/>
        <dbReference type="ChEBI" id="CHEBI:82748"/>
        <dbReference type="EC" id="2.1.1.199"/>
    </reaction>
</comment>
<name>A0A6J4IY01_9BACT</name>
<reference evidence="8" key="1">
    <citation type="submission" date="2020-02" db="EMBL/GenBank/DDBJ databases">
        <authorList>
            <person name="Meier V. D."/>
        </authorList>
    </citation>
    <scope>NUCLEOTIDE SEQUENCE</scope>
    <source>
        <strain evidence="8">AVDCRST_MAG63</strain>
    </source>
</reference>
<gene>
    <name evidence="6" type="primary">rsmH</name>
    <name evidence="8" type="ORF">AVDCRST_MAG63-3209</name>
</gene>
<evidence type="ECO:0000313" key="8">
    <source>
        <dbReference type="EMBL" id="CAA9262488.1"/>
    </source>
</evidence>
<dbReference type="Gene3D" id="1.10.150.170">
    <property type="entry name" value="Putative methyltransferase TM0872, insert domain"/>
    <property type="match status" value="1"/>
</dbReference>
<dbReference type="PANTHER" id="PTHR11265">
    <property type="entry name" value="S-ADENOSYL-METHYLTRANSFERASE MRAW"/>
    <property type="match status" value="1"/>
</dbReference>
<keyword evidence="5 6" id="KW-0949">S-adenosyl-L-methionine</keyword>
<dbReference type="EC" id="2.1.1.199" evidence="6"/>
<dbReference type="GO" id="GO:0005737">
    <property type="term" value="C:cytoplasm"/>
    <property type="evidence" value="ECO:0007669"/>
    <property type="project" value="UniProtKB-SubCell"/>
</dbReference>
<feature type="binding site" evidence="6">
    <location>
        <position position="82"/>
    </location>
    <ligand>
        <name>S-adenosyl-L-methionine</name>
        <dbReference type="ChEBI" id="CHEBI:59789"/>
    </ligand>
</feature>
<keyword evidence="6" id="KW-0963">Cytoplasm</keyword>
<dbReference type="Gene3D" id="3.40.50.150">
    <property type="entry name" value="Vaccinia Virus protein VP39"/>
    <property type="match status" value="1"/>
</dbReference>
<proteinExistence type="inferred from homology"/>
<dbReference type="CDD" id="cd02440">
    <property type="entry name" value="AdoMet_MTases"/>
    <property type="match status" value="1"/>
</dbReference>
<comment type="similarity">
    <text evidence="1 6">Belongs to the methyltransferase superfamily. RsmH family.</text>
</comment>
<dbReference type="NCBIfam" id="TIGR00006">
    <property type="entry name" value="16S rRNA (cytosine(1402)-N(4))-methyltransferase RsmH"/>
    <property type="match status" value="1"/>
</dbReference>
<dbReference type="GO" id="GO:0071424">
    <property type="term" value="F:rRNA (cytosine-N4-)-methyltransferase activity"/>
    <property type="evidence" value="ECO:0007669"/>
    <property type="project" value="UniProtKB-UniRule"/>
</dbReference>
<dbReference type="AlphaFoldDB" id="A0A6J4IY01"/>